<dbReference type="Proteomes" id="UP001439008">
    <property type="component" value="Unassembled WGS sequence"/>
</dbReference>
<sequence length="55" mass="6374">MNMSVYRCVYMCREVIFSCMLGNNKNALDKTQSGYSLVLGVHYPYINLPLRYSCL</sequence>
<evidence type="ECO:0000313" key="2">
    <source>
        <dbReference type="Proteomes" id="UP001439008"/>
    </source>
</evidence>
<feature type="non-terminal residue" evidence="1">
    <location>
        <position position="55"/>
    </location>
</feature>
<organism evidence="1 2">
    <name type="scientific">Bonamia ostreae</name>
    <dbReference type="NCBI Taxonomy" id="126728"/>
    <lineage>
        <taxon>Eukaryota</taxon>
        <taxon>Sar</taxon>
        <taxon>Rhizaria</taxon>
        <taxon>Endomyxa</taxon>
        <taxon>Ascetosporea</taxon>
        <taxon>Haplosporida</taxon>
        <taxon>Bonamia</taxon>
    </lineage>
</organism>
<name>A0ABV2AU68_9EUKA</name>
<comment type="caution">
    <text evidence="1">The sequence shown here is derived from an EMBL/GenBank/DDBJ whole genome shotgun (WGS) entry which is preliminary data.</text>
</comment>
<keyword evidence="2" id="KW-1185">Reference proteome</keyword>
<gene>
    <name evidence="1" type="ORF">MHBO_004543</name>
</gene>
<evidence type="ECO:0000313" key="1">
    <source>
        <dbReference type="EMBL" id="MES1923009.1"/>
    </source>
</evidence>
<protein>
    <submittedName>
        <fullName evidence="1">Uncharacterized protein</fullName>
    </submittedName>
</protein>
<accession>A0ABV2AU68</accession>
<reference evidence="1 2" key="1">
    <citation type="journal article" date="2024" name="BMC Biol.">
        <title>Comparative genomics of Ascetosporea gives new insight into the evolutionary basis for animal parasitism in Rhizaria.</title>
        <authorList>
            <person name="Hiltunen Thoren M."/>
            <person name="Onut-Brannstrom I."/>
            <person name="Alfjorden A."/>
            <person name="Peckova H."/>
            <person name="Swords F."/>
            <person name="Hooper C."/>
            <person name="Holzer A.S."/>
            <person name="Bass D."/>
            <person name="Burki F."/>
        </authorList>
    </citation>
    <scope>NUCLEOTIDE SEQUENCE [LARGE SCALE GENOMIC DNA]</scope>
    <source>
        <strain evidence="1">20-A016</strain>
    </source>
</reference>
<dbReference type="EMBL" id="JBDODL010004341">
    <property type="protein sequence ID" value="MES1923009.1"/>
    <property type="molecule type" value="Genomic_DNA"/>
</dbReference>
<proteinExistence type="predicted"/>